<keyword evidence="5 9" id="KW-0967">Endosome</keyword>
<evidence type="ECO:0000256" key="7">
    <source>
        <dbReference type="ARBA" id="ARBA00023136"/>
    </source>
</evidence>
<feature type="transmembrane region" description="Helical" evidence="9">
    <location>
        <begin position="85"/>
        <end position="104"/>
    </location>
</feature>
<sequence>MAFESSLTPENVKGLALALLSCFFIGSSFIMKKKGLKRAGALGISAGSGGHSYLLEPLWWAGMITMITGEVSNFAAYAYAPAILVTPLGAVSIIVSAGLAHVILKERLHALGLLGCIICLVGSVTMVLHAPKDRTINSVQELWELATQTDFLVYAFLVFVVVVVLIIFFVPYYGETHVIVCVTICSLVGSLTVMSVKAIGIAIKLTCEGDNQFFYPHTWLFVAVVAVCGLTQLNYLNKALDAFDTAVVSLIYYVMFTSFTILASVIMFKNWQGQAASSIISEMCGFLIILSGMTLLLATKGLGDSDSFKLGLYAAFSPSLSARLSEEVADLKSFIESSKSERSQRNCTLRPLSSM</sequence>
<dbReference type="GO" id="GO:0005886">
    <property type="term" value="C:plasma membrane"/>
    <property type="evidence" value="ECO:0007669"/>
    <property type="project" value="UniProtKB-SubCell"/>
</dbReference>
<evidence type="ECO:0000313" key="10">
    <source>
        <dbReference type="EMBL" id="KAI5069912.1"/>
    </source>
</evidence>
<comment type="caution">
    <text evidence="10">The sequence shown here is derived from an EMBL/GenBank/DDBJ whole genome shotgun (WGS) entry which is preliminary data.</text>
</comment>
<feature type="transmembrane region" description="Helical" evidence="9">
    <location>
        <begin position="215"/>
        <end position="235"/>
    </location>
</feature>
<dbReference type="Pfam" id="PF05653">
    <property type="entry name" value="Mg_trans_NIPA"/>
    <property type="match status" value="1"/>
</dbReference>
<proteinExistence type="inferred from homology"/>
<evidence type="ECO:0000256" key="8">
    <source>
        <dbReference type="ARBA" id="ARBA00025284"/>
    </source>
</evidence>
<protein>
    <recommendedName>
        <fullName evidence="9">Probable magnesium transporter</fullName>
    </recommendedName>
</protein>
<feature type="transmembrane region" description="Helical" evidence="9">
    <location>
        <begin position="247"/>
        <end position="267"/>
    </location>
</feature>
<evidence type="ECO:0000256" key="4">
    <source>
        <dbReference type="ARBA" id="ARBA00022692"/>
    </source>
</evidence>
<feature type="transmembrane region" description="Helical" evidence="9">
    <location>
        <begin position="279"/>
        <end position="299"/>
    </location>
</feature>
<name>A0A9D4ULX6_ADICA</name>
<dbReference type="AlphaFoldDB" id="A0A9D4ULX6"/>
<keyword evidence="4 9" id="KW-0812">Transmembrane</keyword>
<dbReference type="GO" id="GO:0015095">
    <property type="term" value="F:magnesium ion transmembrane transporter activity"/>
    <property type="evidence" value="ECO:0007669"/>
    <property type="project" value="UniProtKB-UniRule"/>
</dbReference>
<dbReference type="GO" id="GO:0005769">
    <property type="term" value="C:early endosome"/>
    <property type="evidence" value="ECO:0007669"/>
    <property type="project" value="UniProtKB-SubCell"/>
</dbReference>
<dbReference type="OrthoDB" id="6428174at2759"/>
<evidence type="ECO:0000256" key="3">
    <source>
        <dbReference type="ARBA" id="ARBA00011738"/>
    </source>
</evidence>
<reference evidence="10" key="1">
    <citation type="submission" date="2021-01" db="EMBL/GenBank/DDBJ databases">
        <title>Adiantum capillus-veneris genome.</title>
        <authorList>
            <person name="Fang Y."/>
            <person name="Liao Q."/>
        </authorList>
    </citation>
    <scope>NUCLEOTIDE SEQUENCE</scope>
    <source>
        <strain evidence="10">H3</strain>
        <tissue evidence="10">Leaf</tissue>
    </source>
</reference>
<feature type="transmembrane region" description="Helical" evidence="9">
    <location>
        <begin position="151"/>
        <end position="171"/>
    </location>
</feature>
<evidence type="ECO:0000256" key="9">
    <source>
        <dbReference type="RuleBase" id="RU363078"/>
    </source>
</evidence>
<accession>A0A9D4ULX6</accession>
<feature type="transmembrane region" description="Helical" evidence="9">
    <location>
        <begin position="178"/>
        <end position="203"/>
    </location>
</feature>
<dbReference type="InterPro" id="IPR037185">
    <property type="entry name" value="EmrE-like"/>
</dbReference>
<dbReference type="Proteomes" id="UP000886520">
    <property type="component" value="Chromosome 14"/>
</dbReference>
<evidence type="ECO:0000313" key="11">
    <source>
        <dbReference type="Proteomes" id="UP000886520"/>
    </source>
</evidence>
<keyword evidence="6 9" id="KW-1133">Transmembrane helix</keyword>
<comment type="function">
    <text evidence="8 9">Acts as a Mg(2+) transporter. Can also transport other divalent cations such as Fe(2+), Sr(2+), Ba(2+), Mn(2+) and Co(2+) but to a much less extent than Mg(2+).</text>
</comment>
<gene>
    <name evidence="10" type="ORF">GOP47_0014255</name>
</gene>
<feature type="transmembrane region" description="Helical" evidence="9">
    <location>
        <begin position="111"/>
        <end position="131"/>
    </location>
</feature>
<keyword evidence="9" id="KW-0813">Transport</keyword>
<dbReference type="PANTHER" id="PTHR12570:SF91">
    <property type="entry name" value="MAGNESIUM TRANSPORTER-RELATED"/>
    <property type="match status" value="1"/>
</dbReference>
<comment type="similarity">
    <text evidence="2 9">Belongs to the NIPA (TC 2.A.7) family.</text>
</comment>
<keyword evidence="9" id="KW-0406">Ion transport</keyword>
<keyword evidence="9" id="KW-0460">Magnesium</keyword>
<dbReference type="SUPFAM" id="SSF103481">
    <property type="entry name" value="Multidrug resistance efflux transporter EmrE"/>
    <property type="match status" value="1"/>
</dbReference>
<comment type="subcellular location">
    <subcellularLocation>
        <location evidence="9">Cell membrane</location>
        <topology evidence="9">Multi-pass membrane protein</topology>
    </subcellularLocation>
    <subcellularLocation>
        <location evidence="9">Early endosome</location>
    </subcellularLocation>
    <subcellularLocation>
        <location evidence="1">Membrane</location>
        <topology evidence="1">Multi-pass membrane protein</topology>
    </subcellularLocation>
</comment>
<feature type="transmembrane region" description="Helical" evidence="9">
    <location>
        <begin position="12"/>
        <end position="31"/>
    </location>
</feature>
<dbReference type="InterPro" id="IPR008521">
    <property type="entry name" value="Mg_trans_NIPA"/>
</dbReference>
<feature type="transmembrane region" description="Helical" evidence="9">
    <location>
        <begin position="58"/>
        <end position="79"/>
    </location>
</feature>
<evidence type="ECO:0000256" key="5">
    <source>
        <dbReference type="ARBA" id="ARBA00022753"/>
    </source>
</evidence>
<evidence type="ECO:0000256" key="1">
    <source>
        <dbReference type="ARBA" id="ARBA00004141"/>
    </source>
</evidence>
<organism evidence="10 11">
    <name type="scientific">Adiantum capillus-veneris</name>
    <name type="common">Maidenhair fern</name>
    <dbReference type="NCBI Taxonomy" id="13818"/>
    <lineage>
        <taxon>Eukaryota</taxon>
        <taxon>Viridiplantae</taxon>
        <taxon>Streptophyta</taxon>
        <taxon>Embryophyta</taxon>
        <taxon>Tracheophyta</taxon>
        <taxon>Polypodiopsida</taxon>
        <taxon>Polypodiidae</taxon>
        <taxon>Polypodiales</taxon>
        <taxon>Pteridineae</taxon>
        <taxon>Pteridaceae</taxon>
        <taxon>Vittarioideae</taxon>
        <taxon>Adiantum</taxon>
    </lineage>
</organism>
<dbReference type="PANTHER" id="PTHR12570">
    <property type="match status" value="1"/>
</dbReference>
<keyword evidence="9" id="KW-1003">Cell membrane</keyword>
<keyword evidence="7 9" id="KW-0472">Membrane</keyword>
<keyword evidence="11" id="KW-1185">Reference proteome</keyword>
<evidence type="ECO:0000256" key="2">
    <source>
        <dbReference type="ARBA" id="ARBA00007001"/>
    </source>
</evidence>
<dbReference type="EMBL" id="JABFUD020000014">
    <property type="protein sequence ID" value="KAI5069912.1"/>
    <property type="molecule type" value="Genomic_DNA"/>
</dbReference>
<evidence type="ECO:0000256" key="6">
    <source>
        <dbReference type="ARBA" id="ARBA00022989"/>
    </source>
</evidence>
<comment type="subunit">
    <text evidence="3 9">Homodimer.</text>
</comment>